<comment type="caution">
    <text evidence="1">The sequence shown here is derived from an EMBL/GenBank/DDBJ whole genome shotgun (WGS) entry which is preliminary data.</text>
</comment>
<keyword evidence="1" id="KW-0503">Monooxygenase</keyword>
<evidence type="ECO:0000313" key="2">
    <source>
        <dbReference type="Proteomes" id="UP000814140"/>
    </source>
</evidence>
<proteinExistence type="predicted"/>
<dbReference type="Proteomes" id="UP000814140">
    <property type="component" value="Unassembled WGS sequence"/>
</dbReference>
<accession>A0ACB8TB68</accession>
<evidence type="ECO:0000313" key="1">
    <source>
        <dbReference type="EMBL" id="KAI0065823.1"/>
    </source>
</evidence>
<reference evidence="1" key="1">
    <citation type="submission" date="2021-03" db="EMBL/GenBank/DDBJ databases">
        <authorList>
            <consortium name="DOE Joint Genome Institute"/>
            <person name="Ahrendt S."/>
            <person name="Looney B.P."/>
            <person name="Miyauchi S."/>
            <person name="Morin E."/>
            <person name="Drula E."/>
            <person name="Courty P.E."/>
            <person name="Chicoki N."/>
            <person name="Fauchery L."/>
            <person name="Kohler A."/>
            <person name="Kuo A."/>
            <person name="Labutti K."/>
            <person name="Pangilinan J."/>
            <person name="Lipzen A."/>
            <person name="Riley R."/>
            <person name="Andreopoulos W."/>
            <person name="He G."/>
            <person name="Johnson J."/>
            <person name="Barry K.W."/>
            <person name="Grigoriev I.V."/>
            <person name="Nagy L."/>
            <person name="Hibbett D."/>
            <person name="Henrissat B."/>
            <person name="Matheny P.B."/>
            <person name="Labbe J."/>
            <person name="Martin F."/>
        </authorList>
    </citation>
    <scope>NUCLEOTIDE SEQUENCE</scope>
    <source>
        <strain evidence="1">HHB10654</strain>
    </source>
</reference>
<reference evidence="1" key="2">
    <citation type="journal article" date="2022" name="New Phytol.">
        <title>Evolutionary transition to the ectomycorrhizal habit in the genomes of a hyperdiverse lineage of mushroom-forming fungi.</title>
        <authorList>
            <person name="Looney B."/>
            <person name="Miyauchi S."/>
            <person name="Morin E."/>
            <person name="Drula E."/>
            <person name="Courty P.E."/>
            <person name="Kohler A."/>
            <person name="Kuo A."/>
            <person name="LaButti K."/>
            <person name="Pangilinan J."/>
            <person name="Lipzen A."/>
            <person name="Riley R."/>
            <person name="Andreopoulos W."/>
            <person name="He G."/>
            <person name="Johnson J."/>
            <person name="Nolan M."/>
            <person name="Tritt A."/>
            <person name="Barry K.W."/>
            <person name="Grigoriev I.V."/>
            <person name="Nagy L.G."/>
            <person name="Hibbett D."/>
            <person name="Henrissat B."/>
            <person name="Matheny P.B."/>
            <person name="Labbe J."/>
            <person name="Martin F.M."/>
        </authorList>
    </citation>
    <scope>NUCLEOTIDE SEQUENCE</scope>
    <source>
        <strain evidence="1">HHB10654</strain>
    </source>
</reference>
<dbReference type="EMBL" id="MU277194">
    <property type="protein sequence ID" value="KAI0065823.1"/>
    <property type="molecule type" value="Genomic_DNA"/>
</dbReference>
<keyword evidence="2" id="KW-1185">Reference proteome</keyword>
<organism evidence="1 2">
    <name type="scientific">Artomyces pyxidatus</name>
    <dbReference type="NCBI Taxonomy" id="48021"/>
    <lineage>
        <taxon>Eukaryota</taxon>
        <taxon>Fungi</taxon>
        <taxon>Dikarya</taxon>
        <taxon>Basidiomycota</taxon>
        <taxon>Agaricomycotina</taxon>
        <taxon>Agaricomycetes</taxon>
        <taxon>Russulales</taxon>
        <taxon>Auriscalpiaceae</taxon>
        <taxon>Artomyces</taxon>
    </lineage>
</organism>
<protein>
    <submittedName>
        <fullName evidence="1">High nitrogen upregulated cytochrome P450 monooxygenase 2</fullName>
    </submittedName>
</protein>
<name>A0ACB8TB68_9AGAM</name>
<keyword evidence="1" id="KW-0560">Oxidoreductase</keyword>
<gene>
    <name evidence="1" type="ORF">BV25DRAFT_1913257</name>
</gene>
<sequence length="570" mass="63471">MAPSMFGSLSSGFAHFSTADASRLVLVTSLISYLFFKRYEPKELLPLITLLILLPTLLAVPLTVVLGSGILGLLVAFTAYGTAILSFTLIYRLSPFHPLAQYPGPIPARISKWWSAYICAQGQQHLYYKALHERYGDVVRVGPNELSIRDSAAVQPVLGPGGLSKGPFWDHRSKPPALIMERDAAAHLRKRKPWNRAFTSAALKDYEVIINKRSQELIDRLEGMILKQSSNGKDRKASVDMSMWLNYFSTDFMGDIAFGGAFQLMKDGGDAQGLWHIFESGLKATTILAHVSWCLVFLNRLPGWTSNIDRMRKFARDNVGKRLKLGSKRKDLFYHLGGEDGPESDRLSVPALASEGTLAIIAGSETTGTTLTALFYYLLTNPAAHQRLREEIDGELPKGEELDVSHLSHMAWLNACINEALRLQPPVPSGTQRSVLRGMGPKIFGQHAIPEQTQLFINTYSMQRDPKNFSSPDAFVPERWLDRSGTKEVSPAIAVHNTEAFIPFSYGPANCVGKNLGLLEMRILVCMLLRKFNFQPADGRSVAPEQWEETIQDFFTMQKGPLWADITLRA</sequence>